<feature type="compositionally biased region" description="Basic and acidic residues" evidence="1">
    <location>
        <begin position="96"/>
        <end position="106"/>
    </location>
</feature>
<dbReference type="Proteomes" id="UP000199504">
    <property type="component" value="Unassembled WGS sequence"/>
</dbReference>
<gene>
    <name evidence="3" type="ORF">GA0070564_103418</name>
</gene>
<sequence length="106" mass="11151">MEHLGAWSGGVVGGLFALVGLTLLVKGVVRRDPVARRHGWQYLAIGVGLGLVGVAAGHGGWAGWLVFPGMALAWVVNRQMSPGANAPTGWRPWRRHPADGPGGHEM</sequence>
<name>A0A1C4XY35_9ACTN</name>
<reference evidence="4" key="1">
    <citation type="submission" date="2016-06" db="EMBL/GenBank/DDBJ databases">
        <authorList>
            <person name="Varghese N."/>
            <person name="Submissions Spin"/>
        </authorList>
    </citation>
    <scope>NUCLEOTIDE SEQUENCE [LARGE SCALE GENOMIC DNA]</scope>
    <source>
        <strain evidence="4">DSM 44830</strain>
    </source>
</reference>
<proteinExistence type="predicted"/>
<accession>A0A1C4XY35</accession>
<feature type="region of interest" description="Disordered" evidence="1">
    <location>
        <begin position="83"/>
        <end position="106"/>
    </location>
</feature>
<dbReference type="EMBL" id="FMCX01000003">
    <property type="protein sequence ID" value="SCF13399.1"/>
    <property type="molecule type" value="Genomic_DNA"/>
</dbReference>
<dbReference type="AlphaFoldDB" id="A0A1C4XY35"/>
<dbReference type="STRING" id="262898.GA0070564_103418"/>
<evidence type="ECO:0000313" key="3">
    <source>
        <dbReference type="EMBL" id="SCF13399.1"/>
    </source>
</evidence>
<protein>
    <submittedName>
        <fullName evidence="3">Uncharacterized protein</fullName>
    </submittedName>
</protein>
<feature type="transmembrane region" description="Helical" evidence="2">
    <location>
        <begin position="41"/>
        <end position="67"/>
    </location>
</feature>
<keyword evidence="2" id="KW-0472">Membrane</keyword>
<evidence type="ECO:0000313" key="4">
    <source>
        <dbReference type="Proteomes" id="UP000199504"/>
    </source>
</evidence>
<dbReference type="RefSeq" id="WP_091608409.1">
    <property type="nucleotide sequence ID" value="NZ_FMCX01000003.1"/>
</dbReference>
<keyword evidence="4" id="KW-1185">Reference proteome</keyword>
<evidence type="ECO:0000256" key="2">
    <source>
        <dbReference type="SAM" id="Phobius"/>
    </source>
</evidence>
<organism evidence="3 4">
    <name type="scientific">Micromonospora mirobrigensis</name>
    <dbReference type="NCBI Taxonomy" id="262898"/>
    <lineage>
        <taxon>Bacteria</taxon>
        <taxon>Bacillati</taxon>
        <taxon>Actinomycetota</taxon>
        <taxon>Actinomycetes</taxon>
        <taxon>Micromonosporales</taxon>
        <taxon>Micromonosporaceae</taxon>
        <taxon>Micromonospora</taxon>
    </lineage>
</organism>
<keyword evidence="2" id="KW-1133">Transmembrane helix</keyword>
<feature type="transmembrane region" description="Helical" evidence="2">
    <location>
        <begin position="6"/>
        <end position="29"/>
    </location>
</feature>
<evidence type="ECO:0000256" key="1">
    <source>
        <dbReference type="SAM" id="MobiDB-lite"/>
    </source>
</evidence>
<keyword evidence="2" id="KW-0812">Transmembrane</keyword>